<keyword evidence="3" id="KW-1185">Reference proteome</keyword>
<dbReference type="GeneID" id="8437702"/>
<dbReference type="GO" id="GO:0005576">
    <property type="term" value="C:extracellular region"/>
    <property type="evidence" value="ECO:0007669"/>
    <property type="project" value="TreeGrafter"/>
</dbReference>
<evidence type="ECO:0000313" key="3">
    <source>
        <dbReference type="Proteomes" id="UP000002058"/>
    </source>
</evidence>
<name>C4JF03_UNCRE</name>
<dbReference type="EMBL" id="CH476615">
    <property type="protein sequence ID" value="EEP76056.1"/>
    <property type="molecule type" value="Genomic_DNA"/>
</dbReference>
<dbReference type="VEuPathDB" id="FungiDB:UREG_00904"/>
<evidence type="ECO:0000313" key="2">
    <source>
        <dbReference type="EMBL" id="EEP76056.1"/>
    </source>
</evidence>
<protein>
    <submittedName>
        <fullName evidence="2">Uncharacterized protein</fullName>
    </submittedName>
</protein>
<dbReference type="HOGENOM" id="CLU_2225153_0_0_1"/>
<organism evidence="2 3">
    <name type="scientific">Uncinocarpus reesii (strain UAMH 1704)</name>
    <dbReference type="NCBI Taxonomy" id="336963"/>
    <lineage>
        <taxon>Eukaryota</taxon>
        <taxon>Fungi</taxon>
        <taxon>Dikarya</taxon>
        <taxon>Ascomycota</taxon>
        <taxon>Pezizomycotina</taxon>
        <taxon>Eurotiomycetes</taxon>
        <taxon>Eurotiomycetidae</taxon>
        <taxon>Onygenales</taxon>
        <taxon>Onygenaceae</taxon>
        <taxon>Uncinocarpus</taxon>
    </lineage>
</organism>
<sequence>MRLAFPRRYLLFLAVLPLGALASVQFVQPVAGAVLKGGETINLQWKYSKSPEQLESNQFNLHLCAGGNDADTFETLMSLVQQGAIEEITSLSTVIDPKLGGELPNA</sequence>
<dbReference type="InParanoid" id="C4JF03"/>
<dbReference type="GO" id="GO:0031505">
    <property type="term" value="P:fungal-type cell wall organization"/>
    <property type="evidence" value="ECO:0007669"/>
    <property type="project" value="TreeGrafter"/>
</dbReference>
<feature type="signal peptide" evidence="1">
    <location>
        <begin position="1"/>
        <end position="22"/>
    </location>
</feature>
<dbReference type="RefSeq" id="XP_002541389.1">
    <property type="nucleotide sequence ID" value="XM_002541343.1"/>
</dbReference>
<dbReference type="OrthoDB" id="2432613at2759"/>
<gene>
    <name evidence="2" type="ORF">UREG_00904</name>
</gene>
<reference evidence="3" key="1">
    <citation type="journal article" date="2009" name="Genome Res.">
        <title>Comparative genomic analyses of the human fungal pathogens Coccidioides and their relatives.</title>
        <authorList>
            <person name="Sharpton T.J."/>
            <person name="Stajich J.E."/>
            <person name="Rounsley S.D."/>
            <person name="Gardner M.J."/>
            <person name="Wortman J.R."/>
            <person name="Jordar V.S."/>
            <person name="Maiti R."/>
            <person name="Kodira C.D."/>
            <person name="Neafsey D.E."/>
            <person name="Zeng Q."/>
            <person name="Hung C.-Y."/>
            <person name="McMahan C."/>
            <person name="Muszewska A."/>
            <person name="Grynberg M."/>
            <person name="Mandel M.A."/>
            <person name="Kellner E.M."/>
            <person name="Barker B.M."/>
            <person name="Galgiani J.N."/>
            <person name="Orbach M.J."/>
            <person name="Kirkland T.N."/>
            <person name="Cole G.T."/>
            <person name="Henn M.R."/>
            <person name="Birren B.W."/>
            <person name="Taylor J.W."/>
        </authorList>
    </citation>
    <scope>NUCLEOTIDE SEQUENCE [LARGE SCALE GENOMIC DNA]</scope>
    <source>
        <strain evidence="3">UAMH 1704</strain>
    </source>
</reference>
<dbReference type="eggNOG" id="ENOG502S28F">
    <property type="taxonomic scope" value="Eukaryota"/>
</dbReference>
<evidence type="ECO:0000256" key="1">
    <source>
        <dbReference type="SAM" id="SignalP"/>
    </source>
</evidence>
<dbReference type="Proteomes" id="UP000002058">
    <property type="component" value="Unassembled WGS sequence"/>
</dbReference>
<dbReference type="InterPro" id="IPR045328">
    <property type="entry name" value="Kre9/Knh1"/>
</dbReference>
<accession>C4JF03</accession>
<dbReference type="PANTHER" id="PTHR28154">
    <property type="entry name" value="CELL WALL SYNTHESIS PROTEIN KNH1-RELATED"/>
    <property type="match status" value="1"/>
</dbReference>
<dbReference type="GO" id="GO:0042546">
    <property type="term" value="P:cell wall biogenesis"/>
    <property type="evidence" value="ECO:0007669"/>
    <property type="project" value="InterPro"/>
</dbReference>
<dbReference type="GO" id="GO:0006078">
    <property type="term" value="P:(1-&gt;6)-beta-D-glucan biosynthetic process"/>
    <property type="evidence" value="ECO:0007669"/>
    <property type="project" value="InterPro"/>
</dbReference>
<dbReference type="KEGG" id="ure:UREG_00904"/>
<dbReference type="PANTHER" id="PTHR28154:SF1">
    <property type="entry name" value="CELL WALL SYNTHESIS PROTEIN KNH1-RELATED"/>
    <property type="match status" value="1"/>
</dbReference>
<dbReference type="STRING" id="336963.C4JF03"/>
<dbReference type="AlphaFoldDB" id="C4JF03"/>
<feature type="chain" id="PRO_5002939385" evidence="1">
    <location>
        <begin position="23"/>
        <end position="106"/>
    </location>
</feature>
<proteinExistence type="predicted"/>
<keyword evidence="1" id="KW-0732">Signal</keyword>